<reference evidence="1 2" key="1">
    <citation type="journal article" date="2014" name="Genome Biol. Evol.">
        <title>The secreted proteins of Achlya hypogyna and Thraustotheca clavata identify the ancestral oomycete secretome and reveal gene acquisitions by horizontal gene transfer.</title>
        <authorList>
            <person name="Misner I."/>
            <person name="Blouin N."/>
            <person name="Leonard G."/>
            <person name="Richards T.A."/>
            <person name="Lane C.E."/>
        </authorList>
    </citation>
    <scope>NUCLEOTIDE SEQUENCE [LARGE SCALE GENOMIC DNA]</scope>
    <source>
        <strain evidence="1 2">ATCC 48635</strain>
    </source>
</reference>
<dbReference type="PRINTS" id="PR00081">
    <property type="entry name" value="GDHRDH"/>
</dbReference>
<organism evidence="1 2">
    <name type="scientific">Achlya hypogyna</name>
    <name type="common">Oomycete</name>
    <name type="synonym">Protoachlya hypogyna</name>
    <dbReference type="NCBI Taxonomy" id="1202772"/>
    <lineage>
        <taxon>Eukaryota</taxon>
        <taxon>Sar</taxon>
        <taxon>Stramenopiles</taxon>
        <taxon>Oomycota</taxon>
        <taxon>Saprolegniomycetes</taxon>
        <taxon>Saprolegniales</taxon>
        <taxon>Achlyaceae</taxon>
        <taxon>Achlya</taxon>
    </lineage>
</organism>
<dbReference type="OrthoDB" id="1933717at2759"/>
<dbReference type="Proteomes" id="UP000243579">
    <property type="component" value="Unassembled WGS sequence"/>
</dbReference>
<keyword evidence="2" id="KW-1185">Reference proteome</keyword>
<proteinExistence type="predicted"/>
<dbReference type="Pfam" id="PF00106">
    <property type="entry name" value="adh_short"/>
    <property type="match status" value="2"/>
</dbReference>
<dbReference type="SUPFAM" id="SSF51735">
    <property type="entry name" value="NAD(P)-binding Rossmann-fold domains"/>
    <property type="match status" value="1"/>
</dbReference>
<dbReference type="InterPro" id="IPR002347">
    <property type="entry name" value="SDR_fam"/>
</dbReference>
<dbReference type="Gene3D" id="3.40.50.720">
    <property type="entry name" value="NAD(P)-binding Rossmann-like Domain"/>
    <property type="match status" value="2"/>
</dbReference>
<accession>A0A1V9Z892</accession>
<dbReference type="InterPro" id="IPR036291">
    <property type="entry name" value="NAD(P)-bd_dom_sf"/>
</dbReference>
<name>A0A1V9Z892_ACHHY</name>
<dbReference type="GO" id="GO:0016616">
    <property type="term" value="F:oxidoreductase activity, acting on the CH-OH group of donors, NAD or NADP as acceptor"/>
    <property type="evidence" value="ECO:0007669"/>
    <property type="project" value="TreeGrafter"/>
</dbReference>
<evidence type="ECO:0000313" key="1">
    <source>
        <dbReference type="EMBL" id="OQR94225.1"/>
    </source>
</evidence>
<comment type="caution">
    <text evidence="1">The sequence shown here is derived from an EMBL/GenBank/DDBJ whole genome shotgun (WGS) entry which is preliminary data.</text>
</comment>
<dbReference type="STRING" id="1202772.A0A1V9Z892"/>
<dbReference type="EMBL" id="JNBR01000369">
    <property type="protein sequence ID" value="OQR94225.1"/>
    <property type="molecule type" value="Genomic_DNA"/>
</dbReference>
<dbReference type="InterPro" id="IPR052184">
    <property type="entry name" value="SDR_enzymes"/>
</dbReference>
<dbReference type="PANTHER" id="PTHR45458:SF1">
    <property type="entry name" value="SHORT CHAIN DEHYDROGENASE"/>
    <property type="match status" value="1"/>
</dbReference>
<dbReference type="AlphaFoldDB" id="A0A1V9Z892"/>
<protein>
    <submittedName>
        <fullName evidence="1">Short chain dehydrogenase</fullName>
    </submittedName>
</protein>
<sequence>MIAVASTKRVLITGASRGIGLELAKYYKAQGWHVIAAVRNPAAATELHKLSQERIVALDVADERPLPRPPPPPTLLTKEDLMRQFEVNSVGPLLVARAFLPNLELAAGMRKHAISAYISSKMGSIEANVDGGGYCYLASKTAVNSLVKSLSIELGPRGISTVLLHPGYVQTDMNDQG</sequence>
<dbReference type="PANTHER" id="PTHR45458">
    <property type="entry name" value="SHORT-CHAIN DEHYDROGENASE/REDUCTASE SDR"/>
    <property type="match status" value="1"/>
</dbReference>
<evidence type="ECO:0000313" key="2">
    <source>
        <dbReference type="Proteomes" id="UP000243579"/>
    </source>
</evidence>
<gene>
    <name evidence="1" type="ORF">ACHHYP_01588</name>
</gene>